<dbReference type="Pfam" id="PF00297">
    <property type="entry name" value="Ribosomal_L3"/>
    <property type="match status" value="1"/>
</dbReference>
<comment type="function">
    <text evidence="7">One of the primary rRNA binding proteins, it binds directly near the 3'-end of the 23S rRNA, where it nucleates assembly of the 50S subunit.</text>
</comment>
<dbReference type="PANTHER" id="PTHR11229">
    <property type="entry name" value="50S RIBOSOMAL PROTEIN L3"/>
    <property type="match status" value="1"/>
</dbReference>
<feature type="region of interest" description="Disordered" evidence="8">
    <location>
        <begin position="129"/>
        <end position="168"/>
    </location>
</feature>
<sequence>MDGIIGRKLGMTRLFEEDGRVVPVTVIEAGPCPVLQVHTPRNGRWAVQLGFGQRKPKRAAKAQAGHAKKAGLETVPFVLKEFGLAPGTEAAPAPGHVVTVDIFQPGEWIKVTGISKGRGFQGVVKRHGFGGGPATHGNTRHRKPGSVGPGTDPSRVIKGKRMPGHMGARRHTEVGLKVVKVDAGRNLLFVRGAVPGPTQGILEVRRQGKRSRYA</sequence>
<evidence type="ECO:0000256" key="8">
    <source>
        <dbReference type="SAM" id="MobiDB-lite"/>
    </source>
</evidence>
<dbReference type="InterPro" id="IPR019927">
    <property type="entry name" value="Ribosomal_uL3_bac/org-type"/>
</dbReference>
<keyword evidence="2 7" id="KW-0699">rRNA-binding</keyword>
<comment type="similarity">
    <text evidence="1 7">Belongs to the universal ribosomal protein uL3 family.</text>
</comment>
<dbReference type="InterPro" id="IPR009000">
    <property type="entry name" value="Transl_B-barrel_sf"/>
</dbReference>
<dbReference type="PANTHER" id="PTHR11229:SF16">
    <property type="entry name" value="LARGE RIBOSOMAL SUBUNIT PROTEIN UL3C"/>
    <property type="match status" value="1"/>
</dbReference>
<gene>
    <name evidence="7 9" type="primary">rplC</name>
</gene>
<evidence type="ECO:0000256" key="4">
    <source>
        <dbReference type="ARBA" id="ARBA00022980"/>
    </source>
</evidence>
<reference evidence="9" key="1">
    <citation type="journal article" date="2015" name="ISME J.">
        <title>Aquifer environment selects for microbial species cohorts in sediment and groundwater.</title>
        <authorList>
            <person name="Hug L.A."/>
            <person name="Thomas B.C."/>
            <person name="Brown C.T."/>
            <person name="Frischkorn K.R."/>
            <person name="Williams K.H."/>
            <person name="Tringe S.G."/>
            <person name="Banfield J.F."/>
        </authorList>
    </citation>
    <scope>NUCLEOTIDE SEQUENCE</scope>
</reference>
<dbReference type="FunFam" id="2.40.30.10:FF:000004">
    <property type="entry name" value="50S ribosomal protein L3"/>
    <property type="match status" value="1"/>
</dbReference>
<evidence type="ECO:0000256" key="2">
    <source>
        <dbReference type="ARBA" id="ARBA00022730"/>
    </source>
</evidence>
<dbReference type="InterPro" id="IPR000597">
    <property type="entry name" value="Ribosomal_uL3"/>
</dbReference>
<feature type="compositionally biased region" description="Basic residues" evidence="8">
    <location>
        <begin position="157"/>
        <end position="168"/>
    </location>
</feature>
<evidence type="ECO:0000256" key="1">
    <source>
        <dbReference type="ARBA" id="ARBA00006540"/>
    </source>
</evidence>
<dbReference type="GO" id="GO:0006412">
    <property type="term" value="P:translation"/>
    <property type="evidence" value="ECO:0007669"/>
    <property type="project" value="UniProtKB-UniRule"/>
</dbReference>
<evidence type="ECO:0000256" key="5">
    <source>
        <dbReference type="ARBA" id="ARBA00023274"/>
    </source>
</evidence>
<dbReference type="EMBL" id="KT006960">
    <property type="protein sequence ID" value="AKQ01313.1"/>
    <property type="molecule type" value="Genomic_DNA"/>
</dbReference>
<dbReference type="Gene3D" id="2.40.30.10">
    <property type="entry name" value="Translation factors"/>
    <property type="match status" value="2"/>
</dbReference>
<accession>A0A0H4T171</accession>
<organism evidence="9">
    <name type="scientific">uncultured Gemmatimonadetes bacterium Rifle_16ft_4_minimus_1650</name>
    <dbReference type="NCBI Taxonomy" id="1665094"/>
    <lineage>
        <taxon>Bacteria</taxon>
        <taxon>Pseudomonadati</taxon>
        <taxon>Gemmatimonadota</taxon>
        <taxon>environmental samples</taxon>
    </lineage>
</organism>
<keyword evidence="3 7" id="KW-0694">RNA-binding</keyword>
<keyword evidence="5 7" id="KW-0687">Ribonucleoprotein</keyword>
<keyword evidence="4 7" id="KW-0689">Ribosomal protein</keyword>
<evidence type="ECO:0000313" key="9">
    <source>
        <dbReference type="EMBL" id="AKQ01313.1"/>
    </source>
</evidence>
<evidence type="ECO:0000256" key="6">
    <source>
        <dbReference type="ARBA" id="ARBA00035243"/>
    </source>
</evidence>
<protein>
    <recommendedName>
        <fullName evidence="6 7">Large ribosomal subunit protein uL3</fullName>
    </recommendedName>
</protein>
<evidence type="ECO:0000256" key="3">
    <source>
        <dbReference type="ARBA" id="ARBA00022884"/>
    </source>
</evidence>
<dbReference type="GO" id="GO:0019843">
    <property type="term" value="F:rRNA binding"/>
    <property type="evidence" value="ECO:0007669"/>
    <property type="project" value="UniProtKB-UniRule"/>
</dbReference>
<proteinExistence type="inferred from homology"/>
<dbReference type="HAMAP" id="MF_01325_B">
    <property type="entry name" value="Ribosomal_uL3_B"/>
    <property type="match status" value="1"/>
</dbReference>
<evidence type="ECO:0000256" key="7">
    <source>
        <dbReference type="HAMAP-Rule" id="MF_01325"/>
    </source>
</evidence>
<dbReference type="AlphaFoldDB" id="A0A0H4T171"/>
<dbReference type="NCBIfam" id="TIGR03625">
    <property type="entry name" value="L3_bact"/>
    <property type="match status" value="1"/>
</dbReference>
<comment type="subunit">
    <text evidence="7">Part of the 50S ribosomal subunit. Forms a cluster with proteins L14 and L19.</text>
</comment>
<dbReference type="GO" id="GO:0022625">
    <property type="term" value="C:cytosolic large ribosomal subunit"/>
    <property type="evidence" value="ECO:0007669"/>
    <property type="project" value="TreeGrafter"/>
</dbReference>
<dbReference type="SUPFAM" id="SSF50447">
    <property type="entry name" value="Translation proteins"/>
    <property type="match status" value="1"/>
</dbReference>
<name>A0A0H4T171_9BACT</name>
<dbReference type="GO" id="GO:0003735">
    <property type="term" value="F:structural constituent of ribosome"/>
    <property type="evidence" value="ECO:0007669"/>
    <property type="project" value="UniProtKB-UniRule"/>
</dbReference>